<keyword evidence="8" id="KW-0067">ATP-binding</keyword>
<evidence type="ECO:0000313" key="8">
    <source>
        <dbReference type="EMBL" id="MFN2975521.1"/>
    </source>
</evidence>
<dbReference type="InterPro" id="IPR003661">
    <property type="entry name" value="HisK_dim/P_dom"/>
</dbReference>
<dbReference type="SMART" id="SM00387">
    <property type="entry name" value="HATPase_c"/>
    <property type="match status" value="1"/>
</dbReference>
<dbReference type="Pfam" id="PF08448">
    <property type="entry name" value="PAS_4"/>
    <property type="match status" value="1"/>
</dbReference>
<dbReference type="InterPro" id="IPR036890">
    <property type="entry name" value="HATPase_C_sf"/>
</dbReference>
<dbReference type="InterPro" id="IPR005467">
    <property type="entry name" value="His_kinase_dom"/>
</dbReference>
<proteinExistence type="predicted"/>
<dbReference type="SUPFAM" id="SSF47384">
    <property type="entry name" value="Homodimeric domain of signal transducing histidine kinase"/>
    <property type="match status" value="1"/>
</dbReference>
<dbReference type="InterPro" id="IPR013656">
    <property type="entry name" value="PAS_4"/>
</dbReference>
<dbReference type="PANTHER" id="PTHR45453">
    <property type="entry name" value="PHOSPHATE REGULON SENSOR PROTEIN PHOR"/>
    <property type="match status" value="1"/>
</dbReference>
<dbReference type="Proteomes" id="UP001634747">
    <property type="component" value="Unassembled WGS sequence"/>
</dbReference>
<dbReference type="RefSeq" id="WP_263412955.1">
    <property type="nucleotide sequence ID" value="NZ_BAABBH010000001.1"/>
</dbReference>
<dbReference type="PROSITE" id="PS50109">
    <property type="entry name" value="HIS_KIN"/>
    <property type="match status" value="1"/>
</dbReference>
<keyword evidence="4" id="KW-0808">Transferase</keyword>
<dbReference type="CDD" id="cd00075">
    <property type="entry name" value="HATPase"/>
    <property type="match status" value="1"/>
</dbReference>
<dbReference type="Gene3D" id="3.30.565.10">
    <property type="entry name" value="Histidine kinase-like ATPase, C-terminal domain"/>
    <property type="match status" value="1"/>
</dbReference>
<dbReference type="SMART" id="SM00388">
    <property type="entry name" value="HisKA"/>
    <property type="match status" value="1"/>
</dbReference>
<organism evidence="8 9">
    <name type="scientific">Terriglobus aquaticus</name>
    <dbReference type="NCBI Taxonomy" id="940139"/>
    <lineage>
        <taxon>Bacteria</taxon>
        <taxon>Pseudomonadati</taxon>
        <taxon>Acidobacteriota</taxon>
        <taxon>Terriglobia</taxon>
        <taxon>Terriglobales</taxon>
        <taxon>Acidobacteriaceae</taxon>
        <taxon>Terriglobus</taxon>
    </lineage>
</organism>
<accession>A0ABW9KKN8</accession>
<dbReference type="SUPFAM" id="SSF55785">
    <property type="entry name" value="PYP-like sensor domain (PAS domain)"/>
    <property type="match status" value="1"/>
</dbReference>
<dbReference type="InterPro" id="IPR003594">
    <property type="entry name" value="HATPase_dom"/>
</dbReference>
<dbReference type="Gene3D" id="3.30.450.20">
    <property type="entry name" value="PAS domain"/>
    <property type="match status" value="1"/>
</dbReference>
<evidence type="ECO:0000256" key="2">
    <source>
        <dbReference type="ARBA" id="ARBA00012438"/>
    </source>
</evidence>
<keyword evidence="5" id="KW-0418">Kinase</keyword>
<dbReference type="CDD" id="cd00082">
    <property type="entry name" value="HisKA"/>
    <property type="match status" value="1"/>
</dbReference>
<gene>
    <name evidence="8" type="ORF">ACK2TP_07080</name>
</gene>
<dbReference type="InterPro" id="IPR035965">
    <property type="entry name" value="PAS-like_dom_sf"/>
</dbReference>
<keyword evidence="9" id="KW-1185">Reference proteome</keyword>
<evidence type="ECO:0000256" key="1">
    <source>
        <dbReference type="ARBA" id="ARBA00000085"/>
    </source>
</evidence>
<dbReference type="EMBL" id="JBJYXY010000001">
    <property type="protein sequence ID" value="MFN2975521.1"/>
    <property type="molecule type" value="Genomic_DNA"/>
</dbReference>
<dbReference type="EC" id="2.7.13.3" evidence="2"/>
<dbReference type="PRINTS" id="PR00344">
    <property type="entry name" value="BCTRLSENSOR"/>
</dbReference>
<feature type="domain" description="Histidine kinase" evidence="7">
    <location>
        <begin position="214"/>
        <end position="431"/>
    </location>
</feature>
<dbReference type="InterPro" id="IPR004358">
    <property type="entry name" value="Sig_transdc_His_kin-like_C"/>
</dbReference>
<dbReference type="InterPro" id="IPR036097">
    <property type="entry name" value="HisK_dim/P_sf"/>
</dbReference>
<reference evidence="8 9" key="1">
    <citation type="submission" date="2024-12" db="EMBL/GenBank/DDBJ databases">
        <authorList>
            <person name="Lee Y."/>
        </authorList>
    </citation>
    <scope>NUCLEOTIDE SEQUENCE [LARGE SCALE GENOMIC DNA]</scope>
    <source>
        <strain evidence="8 9">03SUJ4</strain>
    </source>
</reference>
<dbReference type="SUPFAM" id="SSF55874">
    <property type="entry name" value="ATPase domain of HSP90 chaperone/DNA topoisomerase II/histidine kinase"/>
    <property type="match status" value="1"/>
</dbReference>
<comment type="catalytic activity">
    <reaction evidence="1">
        <text>ATP + protein L-histidine = ADP + protein N-phospho-L-histidine.</text>
        <dbReference type="EC" id="2.7.13.3"/>
    </reaction>
</comment>
<dbReference type="GO" id="GO:0005524">
    <property type="term" value="F:ATP binding"/>
    <property type="evidence" value="ECO:0007669"/>
    <property type="project" value="UniProtKB-KW"/>
</dbReference>
<keyword evidence="8" id="KW-0547">Nucleotide-binding</keyword>
<evidence type="ECO:0000256" key="5">
    <source>
        <dbReference type="ARBA" id="ARBA00022777"/>
    </source>
</evidence>
<name>A0ABW9KKN8_9BACT</name>
<comment type="caution">
    <text evidence="8">The sequence shown here is derived from an EMBL/GenBank/DDBJ whole genome shotgun (WGS) entry which is preliminary data.</text>
</comment>
<dbReference type="InterPro" id="IPR050351">
    <property type="entry name" value="BphY/WalK/GraS-like"/>
</dbReference>
<keyword evidence="6" id="KW-0902">Two-component regulatory system</keyword>
<dbReference type="Pfam" id="PF00512">
    <property type="entry name" value="HisKA"/>
    <property type="match status" value="1"/>
</dbReference>
<evidence type="ECO:0000256" key="4">
    <source>
        <dbReference type="ARBA" id="ARBA00022679"/>
    </source>
</evidence>
<evidence type="ECO:0000256" key="6">
    <source>
        <dbReference type="ARBA" id="ARBA00023012"/>
    </source>
</evidence>
<protein>
    <recommendedName>
        <fullName evidence="2">histidine kinase</fullName>
        <ecNumber evidence="2">2.7.13.3</ecNumber>
    </recommendedName>
</protein>
<sequence length="443" mass="47607">MLQVRSLTGRVRLLVLTATLLSLAAAVVRPWLGAAGAVVLALLVSGLVQRRLRAEIEALAQGRPVLDELQPVVALAASREAQARQELQAADDKRLQLEVLLEGMQDGVLGVDSGGRVAWTNAEMGRILDTHGLGAVIRMGRSLAHTLRDPALLELVDRVVEDRAPASLRTSTLLPGRIFDVNAAPLPNGGAVLVLRDVTRAEALERAQREFVANVSHELRTPLTSVRGYSETLLDSGLIAPEAEPWVEIVLKNVDRMSRLTEDLLVLARTEAPDRKPLRRSIAASTLIEDAVRNFTSDSARLTVSGATSTPVLADEIAVQQVLANLLENAAKYGRPSDGSEPRIEVAAEDTGNGMVLFRVRDFGPGIAMEHHSRLFERFYRVDKARSRESGGTGLGLAIARLLIEENGGTITLDSALGRGSEFRFTLPVASSAVGADTADEAF</sequence>
<dbReference type="Gene3D" id="1.10.287.130">
    <property type="match status" value="1"/>
</dbReference>
<keyword evidence="3" id="KW-0597">Phosphoprotein</keyword>
<evidence type="ECO:0000259" key="7">
    <source>
        <dbReference type="PROSITE" id="PS50109"/>
    </source>
</evidence>
<dbReference type="Pfam" id="PF02518">
    <property type="entry name" value="HATPase_c"/>
    <property type="match status" value="1"/>
</dbReference>
<dbReference type="PANTHER" id="PTHR45453:SF1">
    <property type="entry name" value="PHOSPHATE REGULON SENSOR PROTEIN PHOR"/>
    <property type="match status" value="1"/>
</dbReference>
<evidence type="ECO:0000256" key="3">
    <source>
        <dbReference type="ARBA" id="ARBA00022553"/>
    </source>
</evidence>
<evidence type="ECO:0000313" key="9">
    <source>
        <dbReference type="Proteomes" id="UP001634747"/>
    </source>
</evidence>